<dbReference type="OrthoDB" id="6186390at2759"/>
<organism evidence="2 3">
    <name type="scientific">Mytilus edulis</name>
    <name type="common">Blue mussel</name>
    <dbReference type="NCBI Taxonomy" id="6550"/>
    <lineage>
        <taxon>Eukaryota</taxon>
        <taxon>Metazoa</taxon>
        <taxon>Spiralia</taxon>
        <taxon>Lophotrochozoa</taxon>
        <taxon>Mollusca</taxon>
        <taxon>Bivalvia</taxon>
        <taxon>Autobranchia</taxon>
        <taxon>Pteriomorphia</taxon>
        <taxon>Mytilida</taxon>
        <taxon>Mytiloidea</taxon>
        <taxon>Mytilidae</taxon>
        <taxon>Mytilinae</taxon>
        <taxon>Mytilus</taxon>
    </lineage>
</organism>
<name>A0A8S3U8I3_MYTED</name>
<reference evidence="2" key="1">
    <citation type="submission" date="2021-03" db="EMBL/GenBank/DDBJ databases">
        <authorList>
            <person name="Bekaert M."/>
        </authorList>
    </citation>
    <scope>NUCLEOTIDE SEQUENCE</scope>
</reference>
<comment type="caution">
    <text evidence="2">The sequence shown here is derived from an EMBL/GenBank/DDBJ whole genome shotgun (WGS) entry which is preliminary data.</text>
</comment>
<evidence type="ECO:0000259" key="1">
    <source>
        <dbReference type="Pfam" id="PF20720"/>
    </source>
</evidence>
<protein>
    <submittedName>
        <fullName evidence="2">RFC3_5</fullName>
    </submittedName>
</protein>
<dbReference type="SUPFAM" id="SSF52540">
    <property type="entry name" value="P-loop containing nucleoside triphosphate hydrolases"/>
    <property type="match status" value="1"/>
</dbReference>
<dbReference type="Pfam" id="PF20720">
    <property type="entry name" value="nSTAND3"/>
    <property type="match status" value="1"/>
</dbReference>
<accession>A0A8S3U8I3</accession>
<keyword evidence="3" id="KW-1185">Reference proteome</keyword>
<evidence type="ECO:0000313" key="2">
    <source>
        <dbReference type="EMBL" id="CAG2238493.1"/>
    </source>
</evidence>
<proteinExistence type="predicted"/>
<feature type="domain" description="Novel STAND NTPase 3" evidence="1">
    <location>
        <begin position="212"/>
        <end position="319"/>
    </location>
</feature>
<evidence type="ECO:0000313" key="3">
    <source>
        <dbReference type="Proteomes" id="UP000683360"/>
    </source>
</evidence>
<dbReference type="Proteomes" id="UP000683360">
    <property type="component" value="Unassembled WGS sequence"/>
</dbReference>
<dbReference type="InterPro" id="IPR027417">
    <property type="entry name" value="P-loop_NTPase"/>
</dbReference>
<dbReference type="AlphaFoldDB" id="A0A8S3U8I3"/>
<dbReference type="EMBL" id="CAJPWZ010002444">
    <property type="protein sequence ID" value="CAG2238493.1"/>
    <property type="molecule type" value="Genomic_DNA"/>
</dbReference>
<sequence length="753" mass="87570">MVLTEKDRINRTQWERMFQVSELPCIQHRSYFPNGYILNPCSTSATIGIRHSDLDGRARMIILSKFCTLMKHIDKLVNTRNTAYAHAIKGELSDEDFSQLWIEIQNSIIYVSNITSTADSRKLCILELREKSLEESMCLELQFLILKQMHGDELFSRFFYIACRKLQDTVGMAKESIDLKLQQIELQIAAFTSSMSDVVKNELSIKMNEYSVATATELLDSNNLLILFGRAGSGKTSTALAIASLFHANGYIIMKLEQNLAKDFKTYFISKNKQLVIFEDLFGKADIRYNEDIHSNLLNVLKPHVFNGVSKFIITVRSYKSEIDYEIATYHQLLSKGGVIGTATNDDWLIQRLIILLKTESSQHGHDGVDSPALTIERYIENYGSEQFVNSFNEKLAEVFQSEDNVMNCEWNVIHYFIRPISFTIVNGQIGTVTNDGWLIQRFINNLTEQESFEHGVDISAGTIERYIKKYECAEFVNSFNEKLAKQFQSEYNVMNCKWDAIDYFIRPNSFKIENGQIGTVTNDDWLLQRLINILMKERLAVDTIDRYIKEYGCEQFVNSFNEKLAEWFQSEKRVENCEWYVINYFIRPKSFTIENGQIGIVTDDYWIKQRLINILMKFDSSAYAVDSLAVKRYIKKYGREQFVNSFNEKLAELFQSKENVMNCDWYVIDYFIRPKCFTIRNNGKIGTVTNDDWLIQRIIYTLVKSESSKHRVDISMETIERYIKKYGCEQFVNSFNKKTCRMVSIRGKCSKL</sequence>
<gene>
    <name evidence="2" type="ORF">MEDL_50903</name>
</gene>
<dbReference type="InterPro" id="IPR049050">
    <property type="entry name" value="nSTAND3"/>
</dbReference>